<keyword evidence="4" id="KW-1185">Reference proteome</keyword>
<sequence length="424" mass="45460">MDDKWVSTAIVLVAIIIMVVVWLPRRARDSMRKVAEHRQDRYSPSLHLIDERSGTRFSDGVTPTVKGVLMQPNGTASSALTKSRIARVRRLRREAIHRRRILVLSLLALGIVLTAAILLSPVSSWWSIVAYVPCAVVLALGAHASAQAREWERRVHAAHDGRGPSEASHMRSNDAPAAADRAISPSENGQRRGHVDADEPHASGSPADDTPTDVMESRQIREALDRSRAERDRRSPHRADAADAGHGGSDEGSRGTRKQGVSQGVSVVPSSMEDAMGDDGGAAKTESVDGDAQPRARAEVSVEAAVADDPFTSSAGQDLISFSLGASSDEDNGSQGPESREIQSTRQVSRAVPPETPARRSSRPSRSDADAAAVEAMEGRLAFEGQGNAESFHRHELEADIDVPDATSESLAVGVESILARRSR</sequence>
<evidence type="ECO:0000313" key="3">
    <source>
        <dbReference type="EMBL" id="KFI72200.1"/>
    </source>
</evidence>
<dbReference type="EMBL" id="JGZD01000009">
    <property type="protein sequence ID" value="KFI72200.1"/>
    <property type="molecule type" value="Genomic_DNA"/>
</dbReference>
<accession>A0A087BMF0</accession>
<comment type="caution">
    <text evidence="3">The sequence shown here is derived from an EMBL/GenBank/DDBJ whole genome shotgun (WGS) entry which is preliminary data.</text>
</comment>
<proteinExistence type="predicted"/>
<name>A0A087BMF0_9BIFI</name>
<evidence type="ECO:0000256" key="2">
    <source>
        <dbReference type="SAM" id="Phobius"/>
    </source>
</evidence>
<dbReference type="STRING" id="1693.BMIN_0090"/>
<keyword evidence="2" id="KW-0472">Membrane</keyword>
<dbReference type="eggNOG" id="ENOG5032VSG">
    <property type="taxonomic scope" value="Bacteria"/>
</dbReference>
<dbReference type="AlphaFoldDB" id="A0A087BMF0"/>
<evidence type="ECO:0000313" key="4">
    <source>
        <dbReference type="Proteomes" id="UP000029014"/>
    </source>
</evidence>
<reference evidence="3 4" key="1">
    <citation type="submission" date="2014-03" db="EMBL/GenBank/DDBJ databases">
        <title>Genomics of Bifidobacteria.</title>
        <authorList>
            <person name="Ventura M."/>
            <person name="Milani C."/>
            <person name="Lugli G.A."/>
        </authorList>
    </citation>
    <scope>NUCLEOTIDE SEQUENCE [LARGE SCALE GENOMIC DNA]</scope>
    <source>
        <strain evidence="3 4">LMG 11592</strain>
    </source>
</reference>
<evidence type="ECO:0000256" key="1">
    <source>
        <dbReference type="SAM" id="MobiDB-lite"/>
    </source>
</evidence>
<feature type="compositionally biased region" description="Basic and acidic residues" evidence="1">
    <location>
        <begin position="215"/>
        <end position="254"/>
    </location>
</feature>
<keyword evidence="2" id="KW-1133">Transmembrane helix</keyword>
<feature type="transmembrane region" description="Helical" evidence="2">
    <location>
        <begin position="125"/>
        <end position="144"/>
    </location>
</feature>
<protein>
    <submittedName>
        <fullName evidence="3">YjbE family integral membrane protein</fullName>
    </submittedName>
</protein>
<feature type="compositionally biased region" description="Basic and acidic residues" evidence="1">
    <location>
        <begin position="154"/>
        <end position="172"/>
    </location>
</feature>
<feature type="compositionally biased region" description="Low complexity" evidence="1">
    <location>
        <begin position="259"/>
        <end position="271"/>
    </location>
</feature>
<organism evidence="3 4">
    <name type="scientific">Bifidobacterium minimum</name>
    <dbReference type="NCBI Taxonomy" id="1693"/>
    <lineage>
        <taxon>Bacteria</taxon>
        <taxon>Bacillati</taxon>
        <taxon>Actinomycetota</taxon>
        <taxon>Actinomycetes</taxon>
        <taxon>Bifidobacteriales</taxon>
        <taxon>Bifidobacteriaceae</taxon>
        <taxon>Bifidobacterium</taxon>
    </lineage>
</organism>
<feature type="transmembrane region" description="Helical" evidence="2">
    <location>
        <begin position="6"/>
        <end position="23"/>
    </location>
</feature>
<dbReference type="Proteomes" id="UP000029014">
    <property type="component" value="Unassembled WGS sequence"/>
</dbReference>
<feature type="compositionally biased region" description="Basic and acidic residues" evidence="1">
    <location>
        <begin position="189"/>
        <end position="201"/>
    </location>
</feature>
<keyword evidence="2" id="KW-0812">Transmembrane</keyword>
<feature type="region of interest" description="Disordered" evidence="1">
    <location>
        <begin position="154"/>
        <end position="424"/>
    </location>
</feature>
<feature type="transmembrane region" description="Helical" evidence="2">
    <location>
        <begin position="101"/>
        <end position="119"/>
    </location>
</feature>
<dbReference type="RefSeq" id="WP_022860849.1">
    <property type="nucleotide sequence ID" value="NZ_JGZD01000009.1"/>
</dbReference>
<gene>
    <name evidence="3" type="ORF">BMIN_0090</name>
</gene>